<dbReference type="InterPro" id="IPR022675">
    <property type="entry name" value="G6P_DH_C"/>
</dbReference>
<accession>A0A4U5P650</accession>
<feature type="compositionally biased region" description="Polar residues" evidence="1">
    <location>
        <begin position="244"/>
        <end position="267"/>
    </location>
</feature>
<feature type="domain" description="Glucose-6-phosphate dehydrogenase C-terminal" evidence="2">
    <location>
        <begin position="370"/>
        <end position="443"/>
    </location>
</feature>
<gene>
    <name evidence="3" type="ORF">D5086_0000219440</name>
</gene>
<sequence length="458" mass="51995">MRTKQNGHPVNLYYVELNSVWQEIDKQRPIKMICAADLRTRQEEIQKDRIYDFLTGLDEVFDSIRSDLLRKKSVPSIEECFNTIRREAQRQVTMLGAKNTGEGSSIAMISKSTTPSNLRTLRAINKAEKDKLRCSHCNGKSAIPRDTCFEIHGYPDWFLEKQKQSKARSNKRPVQAKLTTATEIPSSFAAMAISKKDHTKPNELLSLVKTDQTSATWEGNMDSGEGNTEQQQSTSEEEMKTSTHTISNVGEKNTEPSSRTCATGNSGKENKEYNAHGISDAEEEYMHEEITLSSPQIYVQDRLDIHESGLGAIMKLNLMYTVCRVEIRVHFHYVPENLYCKHFKVNIDLATNELILSDAPNEAILFLGYNAEVPDSSEHLLLDFIDGDNHLFMRSDELAAAWNILTPTLQEIDKKRTTPELCELGGRGPIGPYYLYAKYQVRWVGRQLKLVEGFESDV</sequence>
<comment type="caution">
    <text evidence="3">The sequence shown here is derived from an EMBL/GenBank/DDBJ whole genome shotgun (WGS) entry which is preliminary data.</text>
</comment>
<evidence type="ECO:0000259" key="2">
    <source>
        <dbReference type="Pfam" id="PF02781"/>
    </source>
</evidence>
<organism evidence="3">
    <name type="scientific">Populus alba</name>
    <name type="common">White poplar</name>
    <dbReference type="NCBI Taxonomy" id="43335"/>
    <lineage>
        <taxon>Eukaryota</taxon>
        <taxon>Viridiplantae</taxon>
        <taxon>Streptophyta</taxon>
        <taxon>Embryophyta</taxon>
        <taxon>Tracheophyta</taxon>
        <taxon>Spermatophyta</taxon>
        <taxon>Magnoliopsida</taxon>
        <taxon>eudicotyledons</taxon>
        <taxon>Gunneridae</taxon>
        <taxon>Pentapetalae</taxon>
        <taxon>rosids</taxon>
        <taxon>fabids</taxon>
        <taxon>Malpighiales</taxon>
        <taxon>Salicaceae</taxon>
        <taxon>Saliceae</taxon>
        <taxon>Populus</taxon>
    </lineage>
</organism>
<feature type="region of interest" description="Disordered" evidence="1">
    <location>
        <begin position="209"/>
        <end position="272"/>
    </location>
</feature>
<dbReference type="STRING" id="43335.A0A4U5P650"/>
<proteinExistence type="predicted"/>
<dbReference type="AlphaFoldDB" id="A0A4U5P650"/>
<dbReference type="EMBL" id="RCHU01000752">
    <property type="protein sequence ID" value="TKR91822.1"/>
    <property type="molecule type" value="Genomic_DNA"/>
</dbReference>
<dbReference type="PANTHER" id="PTHR34222:SF40">
    <property type="match status" value="1"/>
</dbReference>
<dbReference type="Pfam" id="PF02781">
    <property type="entry name" value="G6PD_C"/>
    <property type="match status" value="1"/>
</dbReference>
<evidence type="ECO:0000256" key="1">
    <source>
        <dbReference type="SAM" id="MobiDB-lite"/>
    </source>
</evidence>
<protein>
    <recommendedName>
        <fullName evidence="2">Glucose-6-phosphate dehydrogenase C-terminal domain-containing protein</fullName>
    </recommendedName>
</protein>
<dbReference type="SUPFAM" id="SSF55347">
    <property type="entry name" value="Glyceraldehyde-3-phosphate dehydrogenase-like, C-terminal domain"/>
    <property type="match status" value="1"/>
</dbReference>
<dbReference type="GO" id="GO:0050661">
    <property type="term" value="F:NADP binding"/>
    <property type="evidence" value="ECO:0007669"/>
    <property type="project" value="InterPro"/>
</dbReference>
<dbReference type="GO" id="GO:0004345">
    <property type="term" value="F:glucose-6-phosphate dehydrogenase activity"/>
    <property type="evidence" value="ECO:0007669"/>
    <property type="project" value="InterPro"/>
</dbReference>
<dbReference type="Gene3D" id="3.30.360.10">
    <property type="entry name" value="Dihydrodipicolinate Reductase, domain 2"/>
    <property type="match status" value="1"/>
</dbReference>
<evidence type="ECO:0000313" key="3">
    <source>
        <dbReference type="EMBL" id="TKR91822.1"/>
    </source>
</evidence>
<reference evidence="3" key="1">
    <citation type="submission" date="2018-10" db="EMBL/GenBank/DDBJ databases">
        <title>Population genomic analysis revealed the cold adaptation of white poplar.</title>
        <authorList>
            <person name="Liu Y.-J."/>
        </authorList>
    </citation>
    <scope>NUCLEOTIDE SEQUENCE [LARGE SCALE GENOMIC DNA]</scope>
    <source>
        <strain evidence="3">PAL-ZL1</strain>
    </source>
</reference>
<dbReference type="GO" id="GO:0006006">
    <property type="term" value="P:glucose metabolic process"/>
    <property type="evidence" value="ECO:0007669"/>
    <property type="project" value="InterPro"/>
</dbReference>
<dbReference type="PANTHER" id="PTHR34222">
    <property type="entry name" value="GAG_PRE-INTEGRS DOMAIN-CONTAINING PROTEIN"/>
    <property type="match status" value="1"/>
</dbReference>
<name>A0A4U5P650_POPAL</name>